<feature type="transmembrane region" description="Helical" evidence="1">
    <location>
        <begin position="20"/>
        <end position="39"/>
    </location>
</feature>
<accession>Q8WRB6</accession>
<protein>
    <submittedName>
        <fullName evidence="2">Tlr 3Fp protein</fullName>
    </submittedName>
</protein>
<sequence length="153" mass="17679">MIQNNFKKMMLFTKEQIAEAIATPTVLSLLQIPISMFGFKYNTEQSLYDAAIMFASLSISKILNNKLVPPLIGQFQNYYAANLTSFLTYPVLNYFTYNWFFDRIFKTTFKSYNRKSSKMSVILPAMMAIVGMAIDKGVIMWITGGKWMSYYEL</sequence>
<keyword evidence="1" id="KW-0812">Transmembrane</keyword>
<organism evidence="2">
    <name type="scientific">Tetrahymena thermophila</name>
    <dbReference type="NCBI Taxonomy" id="5911"/>
    <lineage>
        <taxon>Eukaryota</taxon>
        <taxon>Sar</taxon>
        <taxon>Alveolata</taxon>
        <taxon>Ciliophora</taxon>
        <taxon>Intramacronucleata</taxon>
        <taxon>Oligohymenophorea</taxon>
        <taxon>Hymenostomatida</taxon>
        <taxon>Tetrahymenina</taxon>
        <taxon>Tetrahymenidae</taxon>
        <taxon>Tetrahymena</taxon>
    </lineage>
</organism>
<reference evidence="2" key="1">
    <citation type="journal article" date="2002" name="Nucleic Acids Res.">
        <title>A novel family of mobile genetic elements is limited to the germline genome in Tetrahymena thermophila.</title>
        <authorList>
            <person name="Wuitschick J.D."/>
            <person name="Gershan J.A."/>
            <person name="Lochowicz A.J."/>
            <person name="Li S."/>
            <person name="Karrer K.M."/>
        </authorList>
    </citation>
    <scope>NUCLEOTIDE SEQUENCE</scope>
</reference>
<evidence type="ECO:0000313" key="2">
    <source>
        <dbReference type="EMBL" id="AAL73463.1"/>
    </source>
</evidence>
<dbReference type="EMBL" id="AF451863">
    <property type="protein sequence ID" value="AAL73463.1"/>
    <property type="molecule type" value="Genomic_DNA"/>
</dbReference>
<proteinExistence type="predicted"/>
<name>Q8WRB6_TETTH</name>
<keyword evidence="1" id="KW-1133">Transmembrane helix</keyword>
<feature type="transmembrane region" description="Helical" evidence="1">
    <location>
        <begin position="121"/>
        <end position="143"/>
    </location>
</feature>
<dbReference type="AlphaFoldDB" id="Q8WRB6"/>
<evidence type="ECO:0000256" key="1">
    <source>
        <dbReference type="SAM" id="Phobius"/>
    </source>
</evidence>
<keyword evidence="1" id="KW-0472">Membrane</keyword>
<feature type="transmembrane region" description="Helical" evidence="1">
    <location>
        <begin position="78"/>
        <end position="100"/>
    </location>
</feature>